<organism evidence="2 3">
    <name type="scientific">Hydrogenovibrio crunogenus</name>
    <dbReference type="NCBI Taxonomy" id="39765"/>
    <lineage>
        <taxon>Bacteria</taxon>
        <taxon>Pseudomonadati</taxon>
        <taxon>Pseudomonadota</taxon>
        <taxon>Gammaproteobacteria</taxon>
        <taxon>Thiotrichales</taxon>
        <taxon>Piscirickettsiaceae</taxon>
        <taxon>Hydrogenovibrio</taxon>
    </lineage>
</organism>
<dbReference type="AlphaFoldDB" id="A0A4P7P121"/>
<name>A0A4P7P121_9GAMM</name>
<dbReference type="InterPro" id="IPR018306">
    <property type="entry name" value="Phage_T5_Orf172_DNA-bd"/>
</dbReference>
<reference evidence="2 3" key="1">
    <citation type="submission" date="2018-08" db="EMBL/GenBank/DDBJ databases">
        <title>Horizontal acquisition of hydrogen conversion ability and other habitat adaptations in Hydrogenovibrio crunogenus strains.</title>
        <authorList>
            <person name="Gonnella G."/>
            <person name="Adam N."/>
            <person name="Perner M."/>
        </authorList>
    </citation>
    <scope>NUCLEOTIDE SEQUENCE [LARGE SCALE GENOMIC DNA]</scope>
    <source>
        <strain evidence="2 3">SP-41</strain>
    </source>
</reference>
<dbReference type="EMBL" id="CP032096">
    <property type="protein sequence ID" value="QBZ83840.1"/>
    <property type="molecule type" value="Genomic_DNA"/>
</dbReference>
<protein>
    <recommendedName>
        <fullName evidence="1">Bacteriophage T5 Orf172 DNA-binding domain-containing protein</fullName>
    </recommendedName>
</protein>
<evidence type="ECO:0000313" key="3">
    <source>
        <dbReference type="Proteomes" id="UP000296201"/>
    </source>
</evidence>
<dbReference type="SMART" id="SM00974">
    <property type="entry name" value="T5orf172"/>
    <property type="match status" value="1"/>
</dbReference>
<dbReference type="Proteomes" id="UP000296201">
    <property type="component" value="Chromosome"/>
</dbReference>
<feature type="domain" description="Bacteriophage T5 Orf172 DNA-binding" evidence="1">
    <location>
        <begin position="15"/>
        <end position="95"/>
    </location>
</feature>
<evidence type="ECO:0000313" key="2">
    <source>
        <dbReference type="EMBL" id="QBZ83840.1"/>
    </source>
</evidence>
<accession>A0A4P7P121</accession>
<dbReference type="Pfam" id="PF10544">
    <property type="entry name" value="T5orf172"/>
    <property type="match status" value="1"/>
</dbReference>
<proteinExistence type="predicted"/>
<gene>
    <name evidence="2" type="ORF">GHNINEIG_01907</name>
</gene>
<evidence type="ECO:0000259" key="1">
    <source>
        <dbReference type="SMART" id="SM00974"/>
    </source>
</evidence>
<keyword evidence="3" id="KW-1185">Reference proteome</keyword>
<sequence length="209" mass="23836">MQMNENQIVYVLTNPAMPNMVKIGKTTQTDVEQRMSQLYSTGVPLPFECVYAVEVEDCSVVEQALHIAFHPNRVNPKREFFDIEPEQAIAVLKLLRLKEVTPQVNQQLNVGVSESEKNSAKKAKRRPNMNYVEMGIPIGSTLVYVEDDSITAEVISEKKVLFNGEEMSLTRATRIVLELDYSVQPAGYWFYNGKDLLSIYNETYTLEDF</sequence>